<dbReference type="STRING" id="1548749.LS48_09195"/>
<proteinExistence type="predicted"/>
<accession>A0A137RGV3</accession>
<reference evidence="2" key="1">
    <citation type="submission" date="2014-10" db="EMBL/GenBank/DDBJ databases">
        <title>Genome sequencing of Vitellibacter sp. D-24.</title>
        <authorList>
            <person name="Thevarajoo S."/>
            <person name="Selvaratnam C."/>
            <person name="Goh K.M."/>
            <person name="Chong C.S."/>
        </authorList>
    </citation>
    <scope>NUCLEOTIDE SEQUENCE [LARGE SCALE GENOMIC DNA]</scope>
    <source>
        <strain evidence="2">D-24</strain>
    </source>
</reference>
<sequence length="171" mass="19300">MKKILFLFSIMAVLISCKNEKTEDTPVLETEEIAVNYQTFGDKITDEDVLTKSEIIEKYNGLKAGDTINVKFTTQVKEVCQKKGCWMKVDMGENEAMVRFKDYGFFMPKDIAGKSIIAEGKAYVEEMSVEDQRHYAEDGGATPEEIAAITEPKRTLAFEAHGVLIPEEEKQ</sequence>
<name>A0A137RGV3_9FLAO</name>
<dbReference type="OrthoDB" id="129527at2"/>
<dbReference type="InterPro" id="IPR032577">
    <property type="entry name" value="DUF4920"/>
</dbReference>
<dbReference type="Pfam" id="PF16267">
    <property type="entry name" value="DUF4920"/>
    <property type="match status" value="1"/>
</dbReference>
<dbReference type="EMBL" id="JRWG01000005">
    <property type="protein sequence ID" value="KXN98725.1"/>
    <property type="molecule type" value="Genomic_DNA"/>
</dbReference>
<dbReference type="RefSeq" id="WP_062622247.1">
    <property type="nucleotide sequence ID" value="NZ_JRWG01000005.1"/>
</dbReference>
<gene>
    <name evidence="1" type="ORF">LS48_09195</name>
</gene>
<evidence type="ECO:0000313" key="2">
    <source>
        <dbReference type="Proteomes" id="UP000070138"/>
    </source>
</evidence>
<comment type="caution">
    <text evidence="1">The sequence shown here is derived from an EMBL/GenBank/DDBJ whole genome shotgun (WGS) entry which is preliminary data.</text>
</comment>
<reference evidence="1 2" key="2">
    <citation type="journal article" date="2016" name="Int. J. Syst. Evol. Microbiol.">
        <title>Vitellibacter aquimaris sp. nov., a marine bacterium isolated from seawater.</title>
        <authorList>
            <person name="Thevarajoo S."/>
            <person name="Selvaratnam C."/>
            <person name="Goh K.M."/>
            <person name="Hong K.W."/>
            <person name="Chan X.Y."/>
            <person name="Chan K.G."/>
            <person name="Chong C.S."/>
        </authorList>
    </citation>
    <scope>NUCLEOTIDE SEQUENCE [LARGE SCALE GENOMIC DNA]</scope>
    <source>
        <strain evidence="1 2">D-24</strain>
    </source>
</reference>
<dbReference type="Proteomes" id="UP000070138">
    <property type="component" value="Unassembled WGS sequence"/>
</dbReference>
<keyword evidence="1" id="KW-0032">Aminotransferase</keyword>
<dbReference type="AlphaFoldDB" id="A0A137RGV3"/>
<evidence type="ECO:0000313" key="1">
    <source>
        <dbReference type="EMBL" id="KXN98725.1"/>
    </source>
</evidence>
<protein>
    <submittedName>
        <fullName evidence="1">Branched-chain amino acid aminotransferase</fullName>
    </submittedName>
</protein>
<dbReference type="GO" id="GO:0008483">
    <property type="term" value="F:transaminase activity"/>
    <property type="evidence" value="ECO:0007669"/>
    <property type="project" value="UniProtKB-KW"/>
</dbReference>
<keyword evidence="2" id="KW-1185">Reference proteome</keyword>
<organism evidence="1 2">
    <name type="scientific">Aequorivita aquimaris</name>
    <dbReference type="NCBI Taxonomy" id="1548749"/>
    <lineage>
        <taxon>Bacteria</taxon>
        <taxon>Pseudomonadati</taxon>
        <taxon>Bacteroidota</taxon>
        <taxon>Flavobacteriia</taxon>
        <taxon>Flavobacteriales</taxon>
        <taxon>Flavobacteriaceae</taxon>
        <taxon>Aequorivita</taxon>
    </lineage>
</organism>
<keyword evidence="1" id="KW-0808">Transferase</keyword>
<dbReference type="PROSITE" id="PS51257">
    <property type="entry name" value="PROKAR_LIPOPROTEIN"/>
    <property type="match status" value="1"/>
</dbReference>